<dbReference type="BioCyc" id="AMAC1300253:G12YX-279-MONOMER"/>
<evidence type="ECO:0000259" key="3">
    <source>
        <dbReference type="Pfam" id="PF22725"/>
    </source>
</evidence>
<dbReference type="Proteomes" id="UP000014909">
    <property type="component" value="Chromosome"/>
</dbReference>
<feature type="domain" description="Gfo/Idh/MocA-like oxidoreductase N-terminal" evidence="2">
    <location>
        <begin position="4"/>
        <end position="130"/>
    </location>
</feature>
<evidence type="ECO:0000259" key="2">
    <source>
        <dbReference type="Pfam" id="PF01408"/>
    </source>
</evidence>
<name>S5AJL3_9ALTE</name>
<organism evidence="4 5">
    <name type="scientific">Alteromonas mediterranea 615</name>
    <dbReference type="NCBI Taxonomy" id="1300253"/>
    <lineage>
        <taxon>Bacteria</taxon>
        <taxon>Pseudomonadati</taxon>
        <taxon>Pseudomonadota</taxon>
        <taxon>Gammaproteobacteria</taxon>
        <taxon>Alteromonadales</taxon>
        <taxon>Alteromonadaceae</taxon>
        <taxon>Alteromonas/Salinimonas group</taxon>
        <taxon>Alteromonas</taxon>
    </lineage>
</organism>
<dbReference type="KEGG" id="amh:I633_01870"/>
<dbReference type="PANTHER" id="PTHR43708">
    <property type="entry name" value="CONSERVED EXPRESSED OXIDOREDUCTASE (EUROFUNG)"/>
    <property type="match status" value="1"/>
</dbReference>
<dbReference type="InterPro" id="IPR051317">
    <property type="entry name" value="Gfo/Idh/MocA_oxidoreduct"/>
</dbReference>
<evidence type="ECO:0000313" key="4">
    <source>
        <dbReference type="EMBL" id="AGP76708.1"/>
    </source>
</evidence>
<dbReference type="HOGENOM" id="CLU_023194_17_1_6"/>
<dbReference type="AlphaFoldDB" id="S5AJL3"/>
<protein>
    <submittedName>
        <fullName evidence="4">Oxidoreductase, Gfo/Idh/MocA family protein</fullName>
    </submittedName>
</protein>
<dbReference type="SUPFAM" id="SSF55347">
    <property type="entry name" value="Glyceraldehyde-3-phosphate dehydrogenase-like, C-terminal domain"/>
    <property type="match status" value="1"/>
</dbReference>
<accession>S5AJL3</accession>
<sequence>MQPIRMGMIGGGEGAFIGAVHRHAAGLDGNYQLVCGAFSRNEENNTRTASALNVSTSRTYDSWQSMLEEEAKLPEQQRMQVVVIVTPNHLHVPISLAAIKAGFHVFCEKPAGVSFAEVKELQDVIHASESLYGLAHTYLGYPMVWQARHLVESGKLGNIRKVYVEYPQGWLSGEEETHNKQAQWRTDPAISGATGAMGDIGTHAFGLVEFVLNDSVTSLCGELNTHVEGRRLDDDGAALIKTKKGASGVLIASQVCAGEENALKIRVYGDKGGLEWRQMEPNSVIYRPVDAPYQVFRAGQGQVGLCDAASARCRVPAGHPEGYLEAMANLYTDFAKAVRANQKGKADGVPGINSGIRGMVFIDAMLASTDSDTKWESVSQEGTQ</sequence>
<dbReference type="InterPro" id="IPR036291">
    <property type="entry name" value="NAD(P)-bd_dom_sf"/>
</dbReference>
<dbReference type="Pfam" id="PF22725">
    <property type="entry name" value="GFO_IDH_MocA_C3"/>
    <property type="match status" value="1"/>
</dbReference>
<dbReference type="Gene3D" id="3.40.50.720">
    <property type="entry name" value="NAD(P)-binding Rossmann-like Domain"/>
    <property type="match status" value="1"/>
</dbReference>
<dbReference type="Gene3D" id="3.30.360.10">
    <property type="entry name" value="Dihydrodipicolinate Reductase, domain 2"/>
    <property type="match status" value="1"/>
</dbReference>
<dbReference type="PATRIC" id="fig|1300253.3.peg.375"/>
<dbReference type="Pfam" id="PF01408">
    <property type="entry name" value="GFO_IDH_MocA"/>
    <property type="match status" value="1"/>
</dbReference>
<dbReference type="EMBL" id="CP004846">
    <property type="protein sequence ID" value="AGP76708.1"/>
    <property type="molecule type" value="Genomic_DNA"/>
</dbReference>
<dbReference type="InterPro" id="IPR055170">
    <property type="entry name" value="GFO_IDH_MocA-like_dom"/>
</dbReference>
<gene>
    <name evidence="4" type="ORF">I633_01870</name>
</gene>
<feature type="domain" description="GFO/IDH/MocA-like oxidoreductase" evidence="3">
    <location>
        <begin position="146"/>
        <end position="275"/>
    </location>
</feature>
<dbReference type="InterPro" id="IPR000683">
    <property type="entry name" value="Gfo/Idh/MocA-like_OxRdtase_N"/>
</dbReference>
<dbReference type="GO" id="GO:0000166">
    <property type="term" value="F:nucleotide binding"/>
    <property type="evidence" value="ECO:0007669"/>
    <property type="project" value="InterPro"/>
</dbReference>
<keyword evidence="1" id="KW-0732">Signal</keyword>
<evidence type="ECO:0000256" key="1">
    <source>
        <dbReference type="ARBA" id="ARBA00022729"/>
    </source>
</evidence>
<dbReference type="PANTHER" id="PTHR43708:SF3">
    <property type="entry name" value="OXIDOREDUCTASE"/>
    <property type="match status" value="1"/>
</dbReference>
<dbReference type="SUPFAM" id="SSF51735">
    <property type="entry name" value="NAD(P)-binding Rossmann-fold domains"/>
    <property type="match status" value="1"/>
</dbReference>
<proteinExistence type="predicted"/>
<reference evidence="4 5" key="1">
    <citation type="journal article" date="2013" name="Genome Biol. Evol.">
        <title>Genomic Diversity of "Deep Ecotype" Alteromonas macleodii Isolates: Evidence for Pan-Mediterranean Clonal Frames.</title>
        <authorList>
            <person name="Lopez-Perez M."/>
            <person name="Gonzaga A."/>
            <person name="Rodriguez-Valera F."/>
        </authorList>
    </citation>
    <scope>NUCLEOTIDE SEQUENCE [LARGE SCALE GENOMIC DNA]</scope>
    <source>
        <strain evidence="5">'English Channel 615'</strain>
    </source>
</reference>
<evidence type="ECO:0000313" key="5">
    <source>
        <dbReference type="Proteomes" id="UP000014909"/>
    </source>
</evidence>